<dbReference type="PROSITE" id="PS51677">
    <property type="entry name" value="NODB"/>
    <property type="match status" value="1"/>
</dbReference>
<reference evidence="4" key="1">
    <citation type="journal article" date="2014" name="Int. J. Syst. Evol. Microbiol.">
        <title>Complete genome sequence of Corynebacterium casei LMG S-19264T (=DSM 44701T), isolated from a smear-ripened cheese.</title>
        <authorList>
            <consortium name="US DOE Joint Genome Institute (JGI-PGF)"/>
            <person name="Walter F."/>
            <person name="Albersmeier A."/>
            <person name="Kalinowski J."/>
            <person name="Ruckert C."/>
        </authorList>
    </citation>
    <scope>NUCLEOTIDE SEQUENCE</scope>
    <source>
        <strain evidence="4">CGMCC 1.15290</strain>
    </source>
</reference>
<dbReference type="InterPro" id="IPR011330">
    <property type="entry name" value="Glyco_hydro/deAcase_b/a-brl"/>
</dbReference>
<keyword evidence="2" id="KW-0378">Hydrolase</keyword>
<dbReference type="Gene3D" id="3.20.20.370">
    <property type="entry name" value="Glycoside hydrolase/deacetylase"/>
    <property type="match status" value="1"/>
</dbReference>
<dbReference type="Pfam" id="PF01522">
    <property type="entry name" value="Polysacc_deac_1"/>
    <property type="match status" value="1"/>
</dbReference>
<evidence type="ECO:0000256" key="1">
    <source>
        <dbReference type="ARBA" id="ARBA00022723"/>
    </source>
</evidence>
<protein>
    <submittedName>
        <fullName evidence="4">Polysaccharide deacetylase</fullName>
    </submittedName>
</protein>
<dbReference type="InterPro" id="IPR050248">
    <property type="entry name" value="Polysacc_deacetylase_ArnD"/>
</dbReference>
<organism evidence="4 5">
    <name type="scientific">Filimonas zeae</name>
    <dbReference type="NCBI Taxonomy" id="1737353"/>
    <lineage>
        <taxon>Bacteria</taxon>
        <taxon>Pseudomonadati</taxon>
        <taxon>Bacteroidota</taxon>
        <taxon>Chitinophagia</taxon>
        <taxon>Chitinophagales</taxon>
        <taxon>Chitinophagaceae</taxon>
        <taxon>Filimonas</taxon>
    </lineage>
</organism>
<dbReference type="PANTHER" id="PTHR10587:SF133">
    <property type="entry name" value="CHITIN DEACETYLASE 1-RELATED"/>
    <property type="match status" value="1"/>
</dbReference>
<reference evidence="4" key="2">
    <citation type="submission" date="2020-09" db="EMBL/GenBank/DDBJ databases">
        <authorList>
            <person name="Sun Q."/>
            <person name="Zhou Y."/>
        </authorList>
    </citation>
    <scope>NUCLEOTIDE SEQUENCE</scope>
    <source>
        <strain evidence="4">CGMCC 1.15290</strain>
    </source>
</reference>
<keyword evidence="5" id="KW-1185">Reference proteome</keyword>
<dbReference type="EMBL" id="BMIB01000004">
    <property type="protein sequence ID" value="GGH76427.1"/>
    <property type="molecule type" value="Genomic_DNA"/>
</dbReference>
<dbReference type="SUPFAM" id="SSF88713">
    <property type="entry name" value="Glycoside hydrolase/deacetylase"/>
    <property type="match status" value="1"/>
</dbReference>
<dbReference type="GO" id="GO:0046872">
    <property type="term" value="F:metal ion binding"/>
    <property type="evidence" value="ECO:0007669"/>
    <property type="project" value="UniProtKB-KW"/>
</dbReference>
<proteinExistence type="predicted"/>
<dbReference type="GO" id="GO:0005975">
    <property type="term" value="P:carbohydrate metabolic process"/>
    <property type="evidence" value="ECO:0007669"/>
    <property type="project" value="InterPro"/>
</dbReference>
<comment type="caution">
    <text evidence="4">The sequence shown here is derived from an EMBL/GenBank/DDBJ whole genome shotgun (WGS) entry which is preliminary data.</text>
</comment>
<dbReference type="AlphaFoldDB" id="A0A917J4F2"/>
<dbReference type="InterPro" id="IPR002509">
    <property type="entry name" value="NODB_dom"/>
</dbReference>
<evidence type="ECO:0000259" key="3">
    <source>
        <dbReference type="PROSITE" id="PS51677"/>
    </source>
</evidence>
<evidence type="ECO:0000313" key="4">
    <source>
        <dbReference type="EMBL" id="GGH76427.1"/>
    </source>
</evidence>
<dbReference type="GO" id="GO:0016810">
    <property type="term" value="F:hydrolase activity, acting on carbon-nitrogen (but not peptide) bonds"/>
    <property type="evidence" value="ECO:0007669"/>
    <property type="project" value="InterPro"/>
</dbReference>
<evidence type="ECO:0000256" key="2">
    <source>
        <dbReference type="ARBA" id="ARBA00022801"/>
    </source>
</evidence>
<feature type="domain" description="NodB homology" evidence="3">
    <location>
        <begin position="8"/>
        <end position="186"/>
    </location>
</feature>
<gene>
    <name evidence="4" type="ORF">GCM10011379_41250</name>
</gene>
<evidence type="ECO:0000313" key="5">
    <source>
        <dbReference type="Proteomes" id="UP000627292"/>
    </source>
</evidence>
<dbReference type="GO" id="GO:0016020">
    <property type="term" value="C:membrane"/>
    <property type="evidence" value="ECO:0007669"/>
    <property type="project" value="TreeGrafter"/>
</dbReference>
<sequence>MPAETGEKVLYLTFDDGPHETATPFVLDQLKAYGAEGTFFCIGKNVQQYRDIYTRILDEGHSIGNHTQNHINGWKTADKPYIDNIRQAAQYIDSQLFRPPYGRISRFQANFLQKIANPAYRIIMWSVLSGDFDVKLAPEKCLENVVVNAKPGSIIVFHDSTKAWDRMSYTLPRVLEHFSKQGYTFKKL</sequence>
<dbReference type="PANTHER" id="PTHR10587">
    <property type="entry name" value="GLYCOSYL TRANSFERASE-RELATED"/>
    <property type="match status" value="1"/>
</dbReference>
<accession>A0A917J4F2</accession>
<dbReference type="Proteomes" id="UP000627292">
    <property type="component" value="Unassembled WGS sequence"/>
</dbReference>
<name>A0A917J4F2_9BACT</name>
<keyword evidence="1" id="KW-0479">Metal-binding</keyword>
<dbReference type="CDD" id="cd10959">
    <property type="entry name" value="CE4_NodB_like_3"/>
    <property type="match status" value="1"/>
</dbReference>